<dbReference type="SUPFAM" id="SSF56601">
    <property type="entry name" value="beta-lactamase/transpeptidase-like"/>
    <property type="match status" value="1"/>
</dbReference>
<feature type="region of interest" description="Disordered" evidence="1">
    <location>
        <begin position="323"/>
        <end position="368"/>
    </location>
</feature>
<evidence type="ECO:0000313" key="3">
    <source>
        <dbReference type="EMBL" id="ALA68498.1"/>
    </source>
</evidence>
<protein>
    <recommendedName>
        <fullName evidence="2">Beta-lactamase class A catalytic domain-containing protein</fullName>
    </recommendedName>
</protein>
<dbReference type="Proteomes" id="UP000058446">
    <property type="component" value="Chromosome"/>
</dbReference>
<dbReference type="AlphaFoldDB" id="A0A0K2H3H4"/>
<evidence type="ECO:0000313" key="4">
    <source>
        <dbReference type="Proteomes" id="UP000058446"/>
    </source>
</evidence>
<feature type="domain" description="Beta-lactamase class A catalytic" evidence="2">
    <location>
        <begin position="81"/>
        <end position="282"/>
    </location>
</feature>
<dbReference type="GO" id="GO:0030655">
    <property type="term" value="P:beta-lactam antibiotic catabolic process"/>
    <property type="evidence" value="ECO:0007669"/>
    <property type="project" value="InterPro"/>
</dbReference>
<gene>
    <name evidence="3" type="ORF">CLAC_04640</name>
</gene>
<dbReference type="PANTHER" id="PTHR35333:SF3">
    <property type="entry name" value="BETA-LACTAMASE-TYPE TRANSPEPTIDASE FOLD CONTAINING PROTEIN"/>
    <property type="match status" value="1"/>
</dbReference>
<dbReference type="EMBL" id="CP006841">
    <property type="protein sequence ID" value="ALA68498.1"/>
    <property type="molecule type" value="Genomic_DNA"/>
</dbReference>
<dbReference type="InterPro" id="IPR045155">
    <property type="entry name" value="Beta-lactam_cat"/>
</dbReference>
<feature type="compositionally biased region" description="Basic and acidic residues" evidence="1">
    <location>
        <begin position="329"/>
        <end position="338"/>
    </location>
</feature>
<dbReference type="InterPro" id="IPR000871">
    <property type="entry name" value="Beta-lactam_class-A"/>
</dbReference>
<accession>A0A0K2H3H4</accession>
<dbReference type="PATRIC" id="fig|1408189.4.peg.928"/>
<dbReference type="Pfam" id="PF13354">
    <property type="entry name" value="Beta-lactamase2"/>
    <property type="match status" value="1"/>
</dbReference>
<dbReference type="PANTHER" id="PTHR35333">
    <property type="entry name" value="BETA-LACTAMASE"/>
    <property type="match status" value="1"/>
</dbReference>
<organism evidence="3 4">
    <name type="scientific">Corynebacterium lactis RW2-5</name>
    <dbReference type="NCBI Taxonomy" id="1408189"/>
    <lineage>
        <taxon>Bacteria</taxon>
        <taxon>Bacillati</taxon>
        <taxon>Actinomycetota</taxon>
        <taxon>Actinomycetes</taxon>
        <taxon>Mycobacteriales</taxon>
        <taxon>Corynebacteriaceae</taxon>
        <taxon>Corynebacterium</taxon>
    </lineage>
</organism>
<feature type="region of interest" description="Disordered" evidence="1">
    <location>
        <begin position="14"/>
        <end position="35"/>
    </location>
</feature>
<dbReference type="GO" id="GO:0008800">
    <property type="term" value="F:beta-lactamase activity"/>
    <property type="evidence" value="ECO:0007669"/>
    <property type="project" value="InterPro"/>
</dbReference>
<dbReference type="Gene3D" id="3.40.710.10">
    <property type="entry name" value="DD-peptidase/beta-lactamase superfamily"/>
    <property type="match status" value="1"/>
</dbReference>
<dbReference type="InterPro" id="IPR012338">
    <property type="entry name" value="Beta-lactam/transpept-like"/>
</dbReference>
<dbReference type="KEGG" id="clw:CLAC_04640"/>
<evidence type="ECO:0000259" key="2">
    <source>
        <dbReference type="Pfam" id="PF13354"/>
    </source>
</evidence>
<name>A0A0K2H3H4_9CORY</name>
<keyword evidence="4" id="KW-1185">Reference proteome</keyword>
<reference evidence="3 4" key="1">
    <citation type="submission" date="2013-10" db="EMBL/GenBank/DDBJ databases">
        <title>Complete genome sequence of Corynebacterium lactis DSM 45799(T), isolated from raw cow milk.</title>
        <authorList>
            <person name="Ruckert C."/>
            <person name="Albersmeier A."/>
            <person name="Lipski A."/>
            <person name="Kalinowski J."/>
        </authorList>
    </citation>
    <scope>NUCLEOTIDE SEQUENCE [LARGE SCALE GENOMIC DNA]</scope>
    <source>
        <strain evidence="3 4">RW2-5</strain>
    </source>
</reference>
<sequence length="368" mass="38635">MPVAMLLSGCTIGGGGGEGEAPSRNAEVKSRETGTDWSTKNAVKWTDAQRSLDGAAKRFSDNYGIELSAYVRVISGPYKGLTASVGEDKKVYSASTIKAPLVVTTLIKFGDDLDRIVQVAPENIVGGTGAITWGGQYTIETLLRFVMAYSDNAAANTLIDLVGGFDAVNKVIAGAGVDSAKYHLGNKMNIPNPTGDRSWITPSQAALFAARLQEAADGSTAYDFISRSAARTALQYLTYGGAQKFAAYVGSAAQKTGDTEKGTNDHGILYTAAGPIAFGVVTRFSSPSNELADALLAQLGSEIASLLPDFNALDENGKPFSASAAASWSEDRDGDGIADRLGQLDDGSSPVDDVDEELQPDWYSPFRG</sequence>
<evidence type="ECO:0000256" key="1">
    <source>
        <dbReference type="SAM" id="MobiDB-lite"/>
    </source>
</evidence>
<dbReference type="GO" id="GO:0046677">
    <property type="term" value="P:response to antibiotic"/>
    <property type="evidence" value="ECO:0007669"/>
    <property type="project" value="InterPro"/>
</dbReference>
<proteinExistence type="predicted"/>